<proteinExistence type="predicted"/>
<feature type="region of interest" description="Disordered" evidence="2">
    <location>
        <begin position="1"/>
        <end position="32"/>
    </location>
</feature>
<dbReference type="STRING" id="1798683.A3C90_01495"/>
<protein>
    <submittedName>
        <fullName evidence="3">Uncharacterized protein</fullName>
    </submittedName>
</protein>
<evidence type="ECO:0000256" key="1">
    <source>
        <dbReference type="SAM" id="Coils"/>
    </source>
</evidence>
<accession>A0A1F6MHM6</accession>
<sequence length="178" mass="20268">MMGEREINLRKDVSNGSREKGATYRERTGRDYGVPPKELRRLAGDIILDLVPRVRDRKVKEGETLEAFVEGIWKEFSDNISVLTVMSLITEEEVQAVKPFVLRALDLVASHEKVEFEDELVSEAKDRVATLRGEVKDLEEQLRTASGTNVAEFKKQILSQILAKHKEILALEAVQKHR</sequence>
<dbReference type="Proteomes" id="UP000177457">
    <property type="component" value="Unassembled WGS sequence"/>
</dbReference>
<gene>
    <name evidence="3" type="ORF">A3C90_01495</name>
</gene>
<feature type="coiled-coil region" evidence="1">
    <location>
        <begin position="121"/>
        <end position="148"/>
    </location>
</feature>
<keyword evidence="1" id="KW-0175">Coiled coil</keyword>
<reference evidence="3 4" key="1">
    <citation type="journal article" date="2016" name="Nat. Commun.">
        <title>Thousands of microbial genomes shed light on interconnected biogeochemical processes in an aquifer system.</title>
        <authorList>
            <person name="Anantharaman K."/>
            <person name="Brown C.T."/>
            <person name="Hug L.A."/>
            <person name="Sharon I."/>
            <person name="Castelle C.J."/>
            <person name="Probst A.J."/>
            <person name="Thomas B.C."/>
            <person name="Singh A."/>
            <person name="Wilkins M.J."/>
            <person name="Karaoz U."/>
            <person name="Brodie E.L."/>
            <person name="Williams K.H."/>
            <person name="Hubbard S.S."/>
            <person name="Banfield J.F."/>
        </authorList>
    </citation>
    <scope>NUCLEOTIDE SEQUENCE [LARGE SCALE GENOMIC DNA]</scope>
</reference>
<organism evidence="3 4">
    <name type="scientific">Candidatus Magasanikbacteria bacterium RIFCSPHIGHO2_02_FULL_51_14</name>
    <dbReference type="NCBI Taxonomy" id="1798683"/>
    <lineage>
        <taxon>Bacteria</taxon>
        <taxon>Candidatus Magasanikiibacteriota</taxon>
    </lineage>
</organism>
<dbReference type="EMBL" id="MFQE01000032">
    <property type="protein sequence ID" value="OGH71144.1"/>
    <property type="molecule type" value="Genomic_DNA"/>
</dbReference>
<name>A0A1F6MHM6_9BACT</name>
<feature type="compositionally biased region" description="Basic and acidic residues" evidence="2">
    <location>
        <begin position="1"/>
        <end position="30"/>
    </location>
</feature>
<comment type="caution">
    <text evidence="3">The sequence shown here is derived from an EMBL/GenBank/DDBJ whole genome shotgun (WGS) entry which is preliminary data.</text>
</comment>
<evidence type="ECO:0000256" key="2">
    <source>
        <dbReference type="SAM" id="MobiDB-lite"/>
    </source>
</evidence>
<evidence type="ECO:0000313" key="3">
    <source>
        <dbReference type="EMBL" id="OGH71144.1"/>
    </source>
</evidence>
<evidence type="ECO:0000313" key="4">
    <source>
        <dbReference type="Proteomes" id="UP000177457"/>
    </source>
</evidence>
<dbReference type="AlphaFoldDB" id="A0A1F6MHM6"/>